<protein>
    <submittedName>
        <fullName evidence="2">Uncharacterized protein</fullName>
    </submittedName>
</protein>
<dbReference type="AlphaFoldDB" id="A0A6A5SE36"/>
<sequence length="113" mass="13106">MFIIFSTLFLPQIQNALQSMPRLIEESDTEWEQDTEAGEEGKGLEKAEISWEGTNCVRLRLDKGNFSWYELVAIDVDKPNEEEKREEGEVVVVEKWNTNRGRGRGRGWKEGED</sequence>
<dbReference type="EMBL" id="ML976244">
    <property type="protein sequence ID" value="KAF1935677.1"/>
    <property type="molecule type" value="Genomic_DNA"/>
</dbReference>
<evidence type="ECO:0000256" key="1">
    <source>
        <dbReference type="SAM" id="MobiDB-lite"/>
    </source>
</evidence>
<keyword evidence="3" id="KW-1185">Reference proteome</keyword>
<organism evidence="2 3">
    <name type="scientific">Clathrospora elynae</name>
    <dbReference type="NCBI Taxonomy" id="706981"/>
    <lineage>
        <taxon>Eukaryota</taxon>
        <taxon>Fungi</taxon>
        <taxon>Dikarya</taxon>
        <taxon>Ascomycota</taxon>
        <taxon>Pezizomycotina</taxon>
        <taxon>Dothideomycetes</taxon>
        <taxon>Pleosporomycetidae</taxon>
        <taxon>Pleosporales</taxon>
        <taxon>Diademaceae</taxon>
        <taxon>Clathrospora</taxon>
    </lineage>
</organism>
<evidence type="ECO:0000313" key="2">
    <source>
        <dbReference type="EMBL" id="KAF1935677.1"/>
    </source>
</evidence>
<name>A0A6A5SE36_9PLEO</name>
<gene>
    <name evidence="2" type="ORF">EJ02DRAFT_117241</name>
</gene>
<feature type="region of interest" description="Disordered" evidence="1">
    <location>
        <begin position="26"/>
        <end position="46"/>
    </location>
</feature>
<reference evidence="2" key="1">
    <citation type="journal article" date="2020" name="Stud. Mycol.">
        <title>101 Dothideomycetes genomes: a test case for predicting lifestyles and emergence of pathogens.</title>
        <authorList>
            <person name="Haridas S."/>
            <person name="Albert R."/>
            <person name="Binder M."/>
            <person name="Bloem J."/>
            <person name="Labutti K."/>
            <person name="Salamov A."/>
            <person name="Andreopoulos B."/>
            <person name="Baker S."/>
            <person name="Barry K."/>
            <person name="Bills G."/>
            <person name="Bluhm B."/>
            <person name="Cannon C."/>
            <person name="Castanera R."/>
            <person name="Culley D."/>
            <person name="Daum C."/>
            <person name="Ezra D."/>
            <person name="Gonzalez J."/>
            <person name="Henrissat B."/>
            <person name="Kuo A."/>
            <person name="Liang C."/>
            <person name="Lipzen A."/>
            <person name="Lutzoni F."/>
            <person name="Magnuson J."/>
            <person name="Mondo S."/>
            <person name="Nolan M."/>
            <person name="Ohm R."/>
            <person name="Pangilinan J."/>
            <person name="Park H.-J."/>
            <person name="Ramirez L."/>
            <person name="Alfaro M."/>
            <person name="Sun H."/>
            <person name="Tritt A."/>
            <person name="Yoshinaga Y."/>
            <person name="Zwiers L.-H."/>
            <person name="Turgeon B."/>
            <person name="Goodwin S."/>
            <person name="Spatafora J."/>
            <person name="Crous P."/>
            <person name="Grigoriev I."/>
        </authorList>
    </citation>
    <scope>NUCLEOTIDE SEQUENCE</scope>
    <source>
        <strain evidence="2">CBS 161.51</strain>
    </source>
</reference>
<feature type="compositionally biased region" description="Acidic residues" evidence="1">
    <location>
        <begin position="26"/>
        <end position="38"/>
    </location>
</feature>
<proteinExistence type="predicted"/>
<evidence type="ECO:0000313" key="3">
    <source>
        <dbReference type="Proteomes" id="UP000800038"/>
    </source>
</evidence>
<accession>A0A6A5SE36</accession>
<dbReference type="Proteomes" id="UP000800038">
    <property type="component" value="Unassembled WGS sequence"/>
</dbReference>